<feature type="compositionally biased region" description="Polar residues" evidence="7">
    <location>
        <begin position="1905"/>
        <end position="1916"/>
    </location>
</feature>
<dbReference type="VEuPathDB" id="PlasmoDB:PKA1H_120045800"/>
<feature type="region of interest" description="Disordered" evidence="7">
    <location>
        <begin position="520"/>
        <end position="544"/>
    </location>
</feature>
<evidence type="ECO:0000256" key="3">
    <source>
        <dbReference type="ARBA" id="ARBA00022679"/>
    </source>
</evidence>
<keyword evidence="3" id="KW-0808">Transferase</keyword>
<feature type="compositionally biased region" description="Basic and acidic residues" evidence="7">
    <location>
        <begin position="2202"/>
        <end position="2214"/>
    </location>
</feature>
<feature type="region of interest" description="Disordered" evidence="7">
    <location>
        <begin position="1230"/>
        <end position="1417"/>
    </location>
</feature>
<feature type="compositionally biased region" description="Polar residues" evidence="7">
    <location>
        <begin position="1884"/>
        <end position="1893"/>
    </location>
</feature>
<dbReference type="GO" id="GO:0005524">
    <property type="term" value="F:ATP binding"/>
    <property type="evidence" value="ECO:0007669"/>
    <property type="project" value="UniProtKB-KW"/>
</dbReference>
<feature type="compositionally biased region" description="Polar residues" evidence="7">
    <location>
        <begin position="1681"/>
        <end position="1701"/>
    </location>
</feature>
<accession>A0A1Y3DLX5</accession>
<feature type="compositionally biased region" description="Basic and acidic residues" evidence="7">
    <location>
        <begin position="2153"/>
        <end position="2164"/>
    </location>
</feature>
<evidence type="ECO:0000256" key="2">
    <source>
        <dbReference type="ARBA" id="ARBA00022527"/>
    </source>
</evidence>
<dbReference type="SMART" id="SM00220">
    <property type="entry name" value="S_TKc"/>
    <property type="match status" value="1"/>
</dbReference>
<feature type="compositionally biased region" description="Basic and acidic residues" evidence="7">
    <location>
        <begin position="1868"/>
        <end position="1877"/>
    </location>
</feature>
<feature type="compositionally biased region" description="Basic and acidic residues" evidence="7">
    <location>
        <begin position="524"/>
        <end position="533"/>
    </location>
</feature>
<dbReference type="InterPro" id="IPR011009">
    <property type="entry name" value="Kinase-like_dom_sf"/>
</dbReference>
<organism evidence="9 10">
    <name type="scientific">Plasmodium knowlesi</name>
    <dbReference type="NCBI Taxonomy" id="5850"/>
    <lineage>
        <taxon>Eukaryota</taxon>
        <taxon>Sar</taxon>
        <taxon>Alveolata</taxon>
        <taxon>Apicomplexa</taxon>
        <taxon>Aconoidasida</taxon>
        <taxon>Haemosporida</taxon>
        <taxon>Plasmodiidae</taxon>
        <taxon>Plasmodium</taxon>
        <taxon>Plasmodium (Plasmodium)</taxon>
    </lineage>
</organism>
<evidence type="ECO:0000256" key="1">
    <source>
        <dbReference type="ARBA" id="ARBA00011245"/>
    </source>
</evidence>
<feature type="compositionally biased region" description="Basic and acidic residues" evidence="7">
    <location>
        <begin position="2382"/>
        <end position="2392"/>
    </location>
</feature>
<evidence type="ECO:0000256" key="6">
    <source>
        <dbReference type="ARBA" id="ARBA00022840"/>
    </source>
</evidence>
<feature type="region of interest" description="Disordered" evidence="7">
    <location>
        <begin position="1983"/>
        <end position="2237"/>
    </location>
</feature>
<feature type="compositionally biased region" description="Polar residues" evidence="7">
    <location>
        <begin position="1363"/>
        <end position="1383"/>
    </location>
</feature>
<evidence type="ECO:0000256" key="4">
    <source>
        <dbReference type="ARBA" id="ARBA00022741"/>
    </source>
</evidence>
<evidence type="ECO:0000256" key="5">
    <source>
        <dbReference type="ARBA" id="ARBA00022777"/>
    </source>
</evidence>
<dbReference type="VEuPathDB" id="PlasmoDB:PKNOH_S110112000"/>
<dbReference type="FunFam" id="1.10.510.10:FF:000571">
    <property type="entry name" value="Maternal embryonic leucine zipper kinase"/>
    <property type="match status" value="1"/>
</dbReference>
<feature type="compositionally biased region" description="Basic and acidic residues" evidence="7">
    <location>
        <begin position="633"/>
        <end position="663"/>
    </location>
</feature>
<reference evidence="9 10" key="1">
    <citation type="submission" date="2017-05" db="EMBL/GenBank/DDBJ databases">
        <title>PacBio assembly of a Plasmodium knowlesi genome sequence with Hi-C correction and manual annotation of the SICAvar gene family.</title>
        <authorList>
            <person name="Lapp S.A."/>
            <person name="Geraldo J.A."/>
            <person name="Chien J.-T."/>
            <person name="Ay F."/>
            <person name="Pakala S.B."/>
            <person name="Batugedara G."/>
            <person name="Humphrey J.C."/>
            <person name="Debarry J.D."/>
            <person name="Le Roch K.G."/>
            <person name="Galinski M.R."/>
            <person name="Kissinger J.C."/>
        </authorList>
    </citation>
    <scope>NUCLEOTIDE SEQUENCE [LARGE SCALE GENOMIC DNA]</scope>
    <source>
        <strain evidence="10">Malayan Strain Pk1 (A+)</strain>
    </source>
</reference>
<dbReference type="GO" id="GO:0035556">
    <property type="term" value="P:intracellular signal transduction"/>
    <property type="evidence" value="ECO:0007669"/>
    <property type="project" value="TreeGrafter"/>
</dbReference>
<name>A0A1Y3DLX5_PLAKN</name>
<proteinExistence type="predicted"/>
<keyword evidence="6" id="KW-0067">ATP-binding</keyword>
<evidence type="ECO:0000256" key="7">
    <source>
        <dbReference type="SAM" id="MobiDB-lite"/>
    </source>
</evidence>
<dbReference type="EMBL" id="NETL01000025">
    <property type="protein sequence ID" value="OTN65622.1"/>
    <property type="molecule type" value="Genomic_DNA"/>
</dbReference>
<dbReference type="SUPFAM" id="SSF56112">
    <property type="entry name" value="Protein kinase-like (PK-like)"/>
    <property type="match status" value="1"/>
</dbReference>
<dbReference type="InterPro" id="IPR000719">
    <property type="entry name" value="Prot_kinase_dom"/>
</dbReference>
<comment type="subunit">
    <text evidence="1">Monomer.</text>
</comment>
<evidence type="ECO:0000259" key="8">
    <source>
        <dbReference type="PROSITE" id="PS50011"/>
    </source>
</evidence>
<sequence length="2462" mass="282568">MALTDKWRTEWDRELRLLPQVESIADHDLQITEDIFFIWQFLKMYHSSMPHVRNLIDFITIKKPESLIWGEHIDDYMLRGIEKGQKLFNLFVSDGKRIQPRYSKKKLCDTLLYFRLKNYIILEKINTGSVGQVHLALDKSTDTLVAAKAIDKATVQGDEELFQKLKEEISISCRMNHPCVVKTTNVLETRDKIIQIMEYCDGGDLISYVRNKLHLEEISAQYFFRKIVQGLQYMHRNNVSHRDLKPENIFLCKRQLNQREKTLIRIGKLPSCSEYELKIGDFGACCVNEENKLHHDIVGTLSYAAPEVLGCNTTCGYSSQKADIWSLGIILYAMLFGLLPFDNEGKNLKDAYNSIIKNKIVFPKNRVNKISMNARNLLSGMLTINPENRLSLDEVVNHEWLADRGKTKLEVSHVHKKMNFPISSTVACPVGSAKNDMDFETFKKLFLIKRENGPSVTKLRVPGVVAKAVPRASQNVIPSGTQNTLIMNIVPSAVQNVVSGIVPHGISCASPFGAPFANPYESVPPKENDHADASLRSPNEKGQACHLQGSNSLLQRTDPHHLRQKQNIIQNINKKINQNVNQKVSQSHSQFYLYDDKGVLNSRLNYPNGERNNMENPIHAQVLFAQKKNQGEKLDRYSLNRKSEEGVKSLMEKSPKDTNDGNDKMNVCTQKGITNHRKHDQNNYYVEKTYFKNNILDNAYEDEKNNNQSSSVNLYDSKQLPLEHVEENKLKLMDQVNKTPHLCSKTNNTYDLYFNQNNIYRNQSNNIFLLSCKENLIGKNNLYNNLYLFKGANDFNVTTSGRSTLLRHYDQYKLSTSREYDTSWKFKYASNVSDGRESANTITSNCTNATPSHHSAVGIDKMNVTPNEALFYDHPNYNHHVRYKYYYYDDKGMYVGCLSNQASGRTCASSCVLLENQVNCAGNNADYTKEWTYRRGVSEYVETGTSSNNSNNNNTSSSDRKREDVFLKHAEGEGYTKLAGHEWDKDAAGALFADSENRANLMGKQTGGASKERNNLANGHVHGYPRVLQQVTRDPQVGAQMGEQTSRGITHTIPIRDTLITDSNPIRDTPVTEGSITCKVKTSTNKDSELQLRPTLSRKKDTCIILKKEGIAPNGNKQSSLIKSQHATKIVSIGECTSEEVNVGHMKINEVKSKPKENHQKENKFTLNLFIQKGKINECTNMDRAQEENISSRDYTEEKDDREEFLPCVGSAPVHIYTCNLQKTKLDNNVDEEVHDSIQQAEQKTEKDNRRGIHKGDNNSPTNFFSLLPVKDENKNLTSQEGSNTSGEKHTEGDCINTIERDHSDGSETKMKKKKKKKIVSINNPSKEIQRRQSKSDSSGDDKQINHVDKRKYITESSRKNNRSCNGGQKNTCGESYTNSGTRSNHHATDTAEVDARNRSSKNEKKKNKVDKRRERVNENAIEKCGILNLPKRNRHGKEKTDAAEFRRIPNTERTTYGHLEEEKELCKNEEGKKLRDNKIFNEEHIHGMNKFLLLKKLYYSNDRDLHVLPNCENQHEKKHYINFEKIFPHRKRKTNRTHIPPLRYYKKSNLCFSKRVKKDKKQRHEEREKVVKNQVDVGQKTQSHKGKNDIINIRHFKEWYYTNGYGQNELTTKENCPSKKKVPIYDHVLPYDEERVSDKECDYFSSNKIEYIKCASRGSIHQDNHHAYSSNHDNHEMSETNRGASNPLSDGHVVSTNKSSTNCSEKEHTIWCIKKESQNYVSKDEKGISYPTVGFKTNVRKCSLSHEPNLSNGNGNENILLGKNGLSSQMRPFDMSSKYPPQVKPTFSLASYYNEKGVNDMGEIKFKSKDTENLNEWGDNPMQPQNNLKETADGYCEKRRTYNMSDIRRRKRISNLEGYIFHHSPIDHSIRMHGSEGNEETLTESSPSNGQKNGKGYPPEEVESSNVSTSHNNDSYDGCRRNGQGISTKTEMSNAVLPSDATNNSHIVKDGIKRKDYTSLYDDVKKSYSIIQNVSYKDELKKGEMKNKRRERIITPWNAKNNIEGNDEREQGKQIRVKGASPKEHFDPKKSKDKNEQAKNTTMKISQNNNCPRRRGKRPSEEDEQDQSAKGTGTKFTPFTFKKGPALENSPSNNSPSNNWSSKHSPGNTQNSNEVEIPTELNRDMSEGNLDGGDKSPTRGNSANRKNTHLLVKGERTDPHVDTQHIYMMNANLKKQKPQREKEKNEKEKSENNLQGSEHSGPTERETTPHEHTSNNTNEELDKKKKETTLKESTTERSKHLASWNIWNVQKNDTINFIQQQENYLSHNRSYDLKSARSNLFSMPYDENVRGDYTHGDLLVNPKHIASINDSKSNENDEKKKMMYYYNLDNTEANMDFLNNLLFYSSQINPYRHYKNRYLSKKSSLTEGVKLNNYKQSSGNKRTEKRSDHQNEPPIADHNLKNYLNLNKTSIQNFEKMKRNYIREQNYANKFRTKMDDQREGNSLYPKIRWMNIFSRNSSKY</sequence>
<feature type="compositionally biased region" description="Basic and acidic residues" evidence="7">
    <location>
        <begin position="2022"/>
        <end position="2038"/>
    </location>
</feature>
<feature type="compositionally biased region" description="Basic and acidic residues" evidence="7">
    <location>
        <begin position="1328"/>
        <end position="1359"/>
    </location>
</feature>
<dbReference type="eggNOG" id="KOG0583">
    <property type="taxonomic scope" value="Eukaryota"/>
</dbReference>
<feature type="compositionally biased region" description="Basic and acidic residues" evidence="7">
    <location>
        <begin position="1663"/>
        <end position="1680"/>
    </location>
</feature>
<dbReference type="VEuPathDB" id="PlasmoDB:PKNH_1241000"/>
<feature type="compositionally biased region" description="Basic and acidic residues" evidence="7">
    <location>
        <begin position="2179"/>
        <end position="2192"/>
    </location>
</feature>
<evidence type="ECO:0000313" key="10">
    <source>
        <dbReference type="Proteomes" id="UP000195012"/>
    </source>
</evidence>
<feature type="region of interest" description="Disordered" evidence="7">
    <location>
        <begin position="942"/>
        <end position="962"/>
    </location>
</feature>
<feature type="compositionally biased region" description="Low complexity" evidence="7">
    <location>
        <begin position="2071"/>
        <end position="2107"/>
    </location>
</feature>
<gene>
    <name evidence="9" type="ORF">PKNOH_S110112000</name>
</gene>
<dbReference type="PROSITE" id="PS00108">
    <property type="entry name" value="PROTEIN_KINASE_ST"/>
    <property type="match status" value="1"/>
</dbReference>
<feature type="region of interest" description="Disordered" evidence="7">
    <location>
        <begin position="1663"/>
        <end position="1701"/>
    </location>
</feature>
<feature type="compositionally biased region" description="Polar residues" evidence="7">
    <location>
        <begin position="2039"/>
        <end position="2052"/>
    </location>
</feature>
<dbReference type="Gene3D" id="1.10.510.10">
    <property type="entry name" value="Transferase(Phosphotransferase) domain 1"/>
    <property type="match status" value="1"/>
</dbReference>
<feature type="compositionally biased region" description="Basic and acidic residues" evidence="7">
    <location>
        <begin position="2122"/>
        <end position="2138"/>
    </location>
</feature>
<dbReference type="CDD" id="cd14003">
    <property type="entry name" value="STKc_AMPK-like"/>
    <property type="match status" value="1"/>
</dbReference>
<evidence type="ECO:0000313" key="9">
    <source>
        <dbReference type="EMBL" id="OTN65622.1"/>
    </source>
</evidence>
<dbReference type="Proteomes" id="UP000195012">
    <property type="component" value="Unassembled WGS sequence"/>
</dbReference>
<dbReference type="PANTHER" id="PTHR24346">
    <property type="entry name" value="MAP/MICROTUBULE AFFINITY-REGULATING KINASE"/>
    <property type="match status" value="1"/>
</dbReference>
<feature type="compositionally biased region" description="Basic and acidic residues" evidence="7">
    <location>
        <begin position="1387"/>
        <end position="1403"/>
    </location>
</feature>
<feature type="region of interest" description="Disordered" evidence="7">
    <location>
        <begin position="2370"/>
        <end position="2399"/>
    </location>
</feature>
<protein>
    <submittedName>
        <fullName evidence="9">Putative Serine/threonine protein kinase</fullName>
    </submittedName>
</protein>
<dbReference type="OrthoDB" id="193931at2759"/>
<dbReference type="PROSITE" id="PS50011">
    <property type="entry name" value="PROTEIN_KINASE_DOM"/>
    <property type="match status" value="1"/>
</dbReference>
<keyword evidence="2 9" id="KW-0723">Serine/threonine-protein kinase</keyword>
<feature type="region of interest" description="Disordered" evidence="7">
    <location>
        <begin position="1868"/>
        <end position="1927"/>
    </location>
</feature>
<feature type="compositionally biased region" description="Basic and acidic residues" evidence="7">
    <location>
        <begin position="1287"/>
        <end position="1310"/>
    </location>
</feature>
<feature type="compositionally biased region" description="Basic and acidic residues" evidence="7">
    <location>
        <begin position="2221"/>
        <end position="2237"/>
    </location>
</feature>
<dbReference type="GO" id="GO:0005737">
    <property type="term" value="C:cytoplasm"/>
    <property type="evidence" value="ECO:0007669"/>
    <property type="project" value="TreeGrafter"/>
</dbReference>
<feature type="compositionally biased region" description="Basic and acidic residues" evidence="7">
    <location>
        <begin position="1243"/>
        <end position="1257"/>
    </location>
</feature>
<dbReference type="PANTHER" id="PTHR24346:SF82">
    <property type="entry name" value="KP78A-RELATED"/>
    <property type="match status" value="1"/>
</dbReference>
<feature type="compositionally biased region" description="Polar residues" evidence="7">
    <location>
        <begin position="1276"/>
        <end position="1286"/>
    </location>
</feature>
<keyword evidence="5 9" id="KW-0418">Kinase</keyword>
<dbReference type="InterPro" id="IPR008271">
    <property type="entry name" value="Ser/Thr_kinase_AS"/>
</dbReference>
<feature type="region of interest" description="Disordered" evidence="7">
    <location>
        <begin position="633"/>
        <end position="665"/>
    </location>
</feature>
<keyword evidence="4" id="KW-0547">Nucleotide-binding</keyword>
<feature type="compositionally biased region" description="Low complexity" evidence="7">
    <location>
        <begin position="945"/>
        <end position="957"/>
    </location>
</feature>
<dbReference type="Pfam" id="PF00069">
    <property type="entry name" value="Pkinase"/>
    <property type="match status" value="1"/>
</dbReference>
<feature type="domain" description="Protein kinase" evidence="8">
    <location>
        <begin position="119"/>
        <end position="401"/>
    </location>
</feature>
<comment type="caution">
    <text evidence="9">The sequence shown here is derived from an EMBL/GenBank/DDBJ whole genome shotgun (WGS) entry which is preliminary data.</text>
</comment>
<dbReference type="GO" id="GO:0004674">
    <property type="term" value="F:protein serine/threonine kinase activity"/>
    <property type="evidence" value="ECO:0007669"/>
    <property type="project" value="UniProtKB-KW"/>
</dbReference>